<dbReference type="GO" id="GO:0005849">
    <property type="term" value="C:mRNA cleavage factor complex"/>
    <property type="evidence" value="ECO:0007669"/>
    <property type="project" value="TreeGrafter"/>
</dbReference>
<feature type="region of interest" description="Disordered" evidence="1">
    <location>
        <begin position="639"/>
        <end position="663"/>
    </location>
</feature>
<feature type="domain" description="CID" evidence="2">
    <location>
        <begin position="2"/>
        <end position="131"/>
    </location>
</feature>
<dbReference type="Gene3D" id="1.25.40.90">
    <property type="match status" value="1"/>
</dbReference>
<dbReference type="SMART" id="SM00582">
    <property type="entry name" value="RPR"/>
    <property type="match status" value="1"/>
</dbReference>
<feature type="compositionally biased region" description="Basic and acidic residues" evidence="1">
    <location>
        <begin position="761"/>
        <end position="771"/>
    </location>
</feature>
<evidence type="ECO:0000256" key="1">
    <source>
        <dbReference type="SAM" id="MobiDB-lite"/>
    </source>
</evidence>
<feature type="region of interest" description="Disordered" evidence="1">
    <location>
        <begin position="470"/>
        <end position="516"/>
    </location>
</feature>
<dbReference type="AlphaFoldDB" id="A0A814B0H2"/>
<dbReference type="PANTHER" id="PTHR15921">
    <property type="entry name" value="PRE-MRNA CLEAVAGE COMPLEX II"/>
    <property type="match status" value="1"/>
</dbReference>
<sequence>MAVKDDYQDFKNALNDLKINSKPLINFLTILAEEKIHNAPQIVRAIEERILETKGDYVLPVLYVLDSIIKNLRSSTYIQLFENKLPVIFASAFNKVDERTRLAMFKLRQTWPPYFTSTALYNLDTRTHYIDPAWPITARAPDSSSSAPNIHINPDFIQRNKTVSTQPVNQQKLPLKQEDNDRIINQTTTKNSDIPLRDDTYHMIPIDRKEQNRQEIEQITNKDNDDEQQSKIKILNVKKENEGKISTNNNQEISSEEISNNKLSDDKNIYATNNTTENDEEVLFGGSDIDYRDTDVTIQQKPTTTNLDTDRLFELNSKCLSLAEQKFKSKELSSEEYQATLKLLQNILQNEVQRLTVPSTTTSSLINSSNHSVTTTLANTIPSITTTTSSNPFQQATLPFQQQQQQQQPSLQFPTTTSTFPFAGFGNDTQRHAMQILAAVGALSSYASQNNMLSYIPPLPPAPPPFTLVPNTFPSQVSSSTTGRLSPSIKRPHDENSNNNNNNNNTNNIHSDDNNKRKCYASTTAHTIRSHNFDDENIALVPSLIDANINTLKKRYSGVIQQLYFGKYQCRLCGLRFTAKQKHLYTHHLDWHYWENRQATTPTALLERCREWYPSLQEWTIHEENLDERIRKSQMMLTQNRQTKEIDTKSSLSSSDATSCSAKGNGDIDDDRCYVCHDPFENFFDDNREEWRLKDAMRADGKTYHPICYQDAQNQETHEKLSISSNNDHTTLHETIADETSNNSTDSQMFDNAMATVNIKSENEDRADKDLLSSSLSSDDEDSTKPNYLSSMSFVNLVETIFVRKEDLKPIENIEPVTIDVKEESLDTTTISEEIPFLSIKPENECEFLINKNSDGIGTISD</sequence>
<dbReference type="EMBL" id="CAJNOL010000191">
    <property type="protein sequence ID" value="CAF0921066.1"/>
    <property type="molecule type" value="Genomic_DNA"/>
</dbReference>
<dbReference type="CDD" id="cd16982">
    <property type="entry name" value="CID_Pcf11"/>
    <property type="match status" value="1"/>
</dbReference>
<dbReference type="GO" id="GO:0000993">
    <property type="term" value="F:RNA polymerase II complex binding"/>
    <property type="evidence" value="ECO:0007669"/>
    <property type="project" value="InterPro"/>
</dbReference>
<gene>
    <name evidence="3" type="ORF">JXQ802_LOCUS10129</name>
</gene>
<feature type="compositionally biased region" description="Low complexity" evidence="1">
    <location>
        <begin position="649"/>
        <end position="663"/>
    </location>
</feature>
<dbReference type="Pfam" id="PF21936">
    <property type="entry name" value="Pcf11_C"/>
    <property type="match status" value="1"/>
</dbReference>
<proteinExistence type="predicted"/>
<comment type="caution">
    <text evidence="3">The sequence shown here is derived from an EMBL/GenBank/DDBJ whole genome shotgun (WGS) entry which is preliminary data.</text>
</comment>
<dbReference type="GO" id="GO:0003729">
    <property type="term" value="F:mRNA binding"/>
    <property type="evidence" value="ECO:0007669"/>
    <property type="project" value="InterPro"/>
</dbReference>
<reference evidence="3" key="1">
    <citation type="submission" date="2021-02" db="EMBL/GenBank/DDBJ databases">
        <authorList>
            <person name="Nowell W R."/>
        </authorList>
    </citation>
    <scope>NUCLEOTIDE SEQUENCE</scope>
</reference>
<dbReference type="PROSITE" id="PS51391">
    <property type="entry name" value="CID"/>
    <property type="match status" value="1"/>
</dbReference>
<name>A0A814B0H2_9BILA</name>
<dbReference type="InterPro" id="IPR006569">
    <property type="entry name" value="CID_dom"/>
</dbReference>
<evidence type="ECO:0000313" key="3">
    <source>
        <dbReference type="EMBL" id="CAF0921066.1"/>
    </source>
</evidence>
<feature type="compositionally biased region" description="Low complexity" evidence="1">
    <location>
        <begin position="497"/>
        <end position="509"/>
    </location>
</feature>
<dbReference type="PANTHER" id="PTHR15921:SF3">
    <property type="entry name" value="PRE-MRNA CLEAVAGE COMPLEX 2 PROTEIN PCF11"/>
    <property type="match status" value="1"/>
</dbReference>
<dbReference type="InterPro" id="IPR008942">
    <property type="entry name" value="ENTH_VHS"/>
</dbReference>
<organism evidence="3 4">
    <name type="scientific">Rotaria sordida</name>
    <dbReference type="NCBI Taxonomy" id="392033"/>
    <lineage>
        <taxon>Eukaryota</taxon>
        <taxon>Metazoa</taxon>
        <taxon>Spiralia</taxon>
        <taxon>Gnathifera</taxon>
        <taxon>Rotifera</taxon>
        <taxon>Eurotatoria</taxon>
        <taxon>Bdelloidea</taxon>
        <taxon>Philodinida</taxon>
        <taxon>Philodinidae</taxon>
        <taxon>Rotaria</taxon>
    </lineage>
</organism>
<dbReference type="InterPro" id="IPR054127">
    <property type="entry name" value="Pcf11_C"/>
</dbReference>
<protein>
    <recommendedName>
        <fullName evidence="2">CID domain-containing protein</fullName>
    </recommendedName>
</protein>
<dbReference type="InterPro" id="IPR047415">
    <property type="entry name" value="Pcf11_CID"/>
</dbReference>
<dbReference type="GO" id="GO:0031124">
    <property type="term" value="P:mRNA 3'-end processing"/>
    <property type="evidence" value="ECO:0007669"/>
    <property type="project" value="InterPro"/>
</dbReference>
<evidence type="ECO:0000259" key="2">
    <source>
        <dbReference type="PROSITE" id="PS51391"/>
    </source>
</evidence>
<dbReference type="GO" id="GO:0006369">
    <property type="term" value="P:termination of RNA polymerase II transcription"/>
    <property type="evidence" value="ECO:0007669"/>
    <property type="project" value="InterPro"/>
</dbReference>
<dbReference type="SUPFAM" id="SSF48464">
    <property type="entry name" value="ENTH/VHS domain"/>
    <property type="match status" value="1"/>
</dbReference>
<accession>A0A814B0H2</accession>
<feature type="compositionally biased region" description="Polar residues" evidence="1">
    <location>
        <begin position="470"/>
        <end position="485"/>
    </location>
</feature>
<dbReference type="InterPro" id="IPR045154">
    <property type="entry name" value="PCF11-like"/>
</dbReference>
<keyword evidence="4" id="KW-1185">Reference proteome</keyword>
<dbReference type="Pfam" id="PF04818">
    <property type="entry name" value="CID"/>
    <property type="match status" value="1"/>
</dbReference>
<dbReference type="Proteomes" id="UP000663870">
    <property type="component" value="Unassembled WGS sequence"/>
</dbReference>
<feature type="region of interest" description="Disordered" evidence="1">
    <location>
        <begin position="758"/>
        <end position="785"/>
    </location>
</feature>
<evidence type="ECO:0000313" key="4">
    <source>
        <dbReference type="Proteomes" id="UP000663870"/>
    </source>
</evidence>
<dbReference type="GO" id="GO:0005737">
    <property type="term" value="C:cytoplasm"/>
    <property type="evidence" value="ECO:0007669"/>
    <property type="project" value="TreeGrafter"/>
</dbReference>